<protein>
    <recommendedName>
        <fullName evidence="1">Ribonucleases P/MRP subunit Pop8-like domain-containing protein</fullName>
    </recommendedName>
</protein>
<name>A0AA35IW18_SACMI</name>
<evidence type="ECO:0000313" key="2">
    <source>
        <dbReference type="EMBL" id="CAI4037227.1"/>
    </source>
</evidence>
<dbReference type="EMBL" id="OX365758">
    <property type="protein sequence ID" value="CAI4037227.1"/>
    <property type="molecule type" value="Genomic_DNA"/>
</dbReference>
<keyword evidence="3" id="KW-1185">Reference proteome</keyword>
<organism evidence="2 3">
    <name type="scientific">Saccharomyces mikatae IFO 1815</name>
    <dbReference type="NCBI Taxonomy" id="226126"/>
    <lineage>
        <taxon>Eukaryota</taxon>
        <taxon>Fungi</taxon>
        <taxon>Dikarya</taxon>
        <taxon>Ascomycota</taxon>
        <taxon>Saccharomycotina</taxon>
        <taxon>Saccharomycetes</taxon>
        <taxon>Saccharomycetales</taxon>
        <taxon>Saccharomycetaceae</taxon>
        <taxon>Saccharomyces</taxon>
    </lineage>
</organism>
<dbReference type="GO" id="GO:0034965">
    <property type="term" value="P:intronic box C/D snoRNA processing"/>
    <property type="evidence" value="ECO:0007669"/>
    <property type="project" value="TreeGrafter"/>
</dbReference>
<gene>
    <name evidence="2" type="primary">SMKI02G0950</name>
    <name evidence="2" type="ORF">SMKI_02G0950</name>
</gene>
<dbReference type="GeneID" id="80916440"/>
<accession>A0AA35IW18</accession>
<dbReference type="InterPro" id="IPR049128">
    <property type="entry name" value="Pop8-like_dom"/>
</dbReference>
<dbReference type="AlphaFoldDB" id="A0AA35IW18"/>
<evidence type="ECO:0000259" key="1">
    <source>
        <dbReference type="Pfam" id="PF20976"/>
    </source>
</evidence>
<dbReference type="Proteomes" id="UP001161438">
    <property type="component" value="Chromosome 2"/>
</dbReference>
<dbReference type="GO" id="GO:0004526">
    <property type="term" value="F:ribonuclease P activity"/>
    <property type="evidence" value="ECO:0007669"/>
    <property type="project" value="TreeGrafter"/>
</dbReference>
<feature type="domain" description="Ribonucleases P/MRP subunit Pop8-like" evidence="1">
    <location>
        <begin position="8"/>
        <end position="84"/>
    </location>
</feature>
<dbReference type="PANTHER" id="PTHR28173">
    <property type="entry name" value="RIBONUCLEASES P/MRP PROTEIN SUBUNIT POP8"/>
    <property type="match status" value="1"/>
</dbReference>
<dbReference type="RefSeq" id="XP_056080344.1">
    <property type="nucleotide sequence ID" value="XM_056222264.1"/>
</dbReference>
<proteinExistence type="predicted"/>
<sequence length="134" mass="15599">MGGKTFKEWQYFKLSITSFDEDIDNVHVIDQMTWRQWLNNALKRSYGIFGEGVEYSFLHVEDKLAYIRVNHADKDTFSSSISTYISTDELVGSPLTVTILQECSSLNLLDITDHDRIWLKRAVSEEEEEYCKCT</sequence>
<dbReference type="PANTHER" id="PTHR28173:SF1">
    <property type="entry name" value="RIBONUCLEASES P_MRP PROTEIN SUBUNIT POP8"/>
    <property type="match status" value="1"/>
</dbReference>
<dbReference type="InterPro" id="IPR020347">
    <property type="entry name" value="Pop8"/>
</dbReference>
<dbReference type="GO" id="GO:0000172">
    <property type="term" value="C:ribonuclease MRP complex"/>
    <property type="evidence" value="ECO:0007669"/>
    <property type="project" value="InterPro"/>
</dbReference>
<dbReference type="Pfam" id="PF20976">
    <property type="entry name" value="Pop8"/>
    <property type="match status" value="1"/>
</dbReference>
<reference evidence="2" key="1">
    <citation type="submission" date="2022-10" db="EMBL/GenBank/DDBJ databases">
        <authorList>
            <person name="Byrne P K."/>
        </authorList>
    </citation>
    <scope>NUCLEOTIDE SEQUENCE</scope>
    <source>
        <strain evidence="2">IFO1815</strain>
    </source>
</reference>
<evidence type="ECO:0000313" key="3">
    <source>
        <dbReference type="Proteomes" id="UP001161438"/>
    </source>
</evidence>
<dbReference type="GO" id="GO:0000294">
    <property type="term" value="P:nuclear-transcribed mRNA catabolic process, RNase MRP-dependent"/>
    <property type="evidence" value="ECO:0007669"/>
    <property type="project" value="TreeGrafter"/>
</dbReference>
<dbReference type="GO" id="GO:0000171">
    <property type="term" value="F:ribonuclease MRP activity"/>
    <property type="evidence" value="ECO:0007669"/>
    <property type="project" value="TreeGrafter"/>
</dbReference>
<dbReference type="GO" id="GO:0008033">
    <property type="term" value="P:tRNA processing"/>
    <property type="evidence" value="ECO:0007669"/>
    <property type="project" value="InterPro"/>
</dbReference>
<dbReference type="GO" id="GO:0005655">
    <property type="term" value="C:nucleolar ribonuclease P complex"/>
    <property type="evidence" value="ECO:0007669"/>
    <property type="project" value="InterPro"/>
</dbReference>